<dbReference type="AlphaFoldDB" id="A0A1F5K959"/>
<name>A0A1F5K959_9BACT</name>
<protein>
    <submittedName>
        <fullName evidence="2">Uncharacterized protein</fullName>
    </submittedName>
</protein>
<evidence type="ECO:0000256" key="1">
    <source>
        <dbReference type="SAM" id="MobiDB-lite"/>
    </source>
</evidence>
<evidence type="ECO:0000313" key="2">
    <source>
        <dbReference type="EMBL" id="OGE37374.1"/>
    </source>
</evidence>
<proteinExistence type="predicted"/>
<organism evidence="2 3">
    <name type="scientific">Candidatus Daviesbacteria bacterium RIFCSPHIGHO2_12_FULL_37_11</name>
    <dbReference type="NCBI Taxonomy" id="1797777"/>
    <lineage>
        <taxon>Bacteria</taxon>
        <taxon>Candidatus Daviesiibacteriota</taxon>
    </lineage>
</organism>
<reference evidence="2 3" key="1">
    <citation type="journal article" date="2016" name="Nat. Commun.">
        <title>Thousands of microbial genomes shed light on interconnected biogeochemical processes in an aquifer system.</title>
        <authorList>
            <person name="Anantharaman K."/>
            <person name="Brown C.T."/>
            <person name="Hug L.A."/>
            <person name="Sharon I."/>
            <person name="Castelle C.J."/>
            <person name="Probst A.J."/>
            <person name="Thomas B.C."/>
            <person name="Singh A."/>
            <person name="Wilkins M.J."/>
            <person name="Karaoz U."/>
            <person name="Brodie E.L."/>
            <person name="Williams K.H."/>
            <person name="Hubbard S.S."/>
            <person name="Banfield J.F."/>
        </authorList>
    </citation>
    <scope>NUCLEOTIDE SEQUENCE [LARGE SCALE GENOMIC DNA]</scope>
</reference>
<dbReference type="EMBL" id="MFDE01000044">
    <property type="protein sequence ID" value="OGE37374.1"/>
    <property type="molecule type" value="Genomic_DNA"/>
</dbReference>
<accession>A0A1F5K959</accession>
<feature type="compositionally biased region" description="Polar residues" evidence="1">
    <location>
        <begin position="80"/>
        <end position="90"/>
    </location>
</feature>
<sequence>MNNLDIQVEVMRAAGLDDNSILRLAEIKGKIATGALDDLTIEYKRAMFLKHLVDRGKLREWAVTKTPVQKHFSGPEPLNPSESSDINSQP</sequence>
<comment type="caution">
    <text evidence="2">The sequence shown here is derived from an EMBL/GenBank/DDBJ whole genome shotgun (WGS) entry which is preliminary data.</text>
</comment>
<feature type="region of interest" description="Disordered" evidence="1">
    <location>
        <begin position="65"/>
        <end position="90"/>
    </location>
</feature>
<evidence type="ECO:0000313" key="3">
    <source>
        <dbReference type="Proteomes" id="UP000176527"/>
    </source>
</evidence>
<dbReference type="Proteomes" id="UP000176527">
    <property type="component" value="Unassembled WGS sequence"/>
</dbReference>
<gene>
    <name evidence="2" type="ORF">A3F00_02770</name>
</gene>